<dbReference type="EMBL" id="JAENGY010000932">
    <property type="protein sequence ID" value="KAG6954590.1"/>
    <property type="molecule type" value="Genomic_DNA"/>
</dbReference>
<protein>
    <recommendedName>
        <fullName evidence="5">START domain-containing protein</fullName>
    </recommendedName>
</protein>
<feature type="coiled-coil region" evidence="1">
    <location>
        <begin position="61"/>
        <end position="95"/>
    </location>
</feature>
<sequence length="736" mass="83280">MITLPCPEPKLSAIIEILDTIDVDFANSPDEPANHLKAKKSMEKHTAIREGERVPYSTDFQRRKRAEARKLRIQVKEMKAQLAQLKSKRQVHVQNASALASAKRQQSTIHWRSLAAVASKQRQIAERTNRELRAIMASKESVRASILRLLITTNAINEMDVNFVYKPQPRVDIPLFQRDVSDAITEELSSKLKGLHDETRTVLPVADTSTVVSYRCQSFPLGNRVEITSSTPMTCSVQETGNLLWNITTTINKNPVGSFGYVNKKTPGPLDMTSVSTLREGQQILNTVSVFRRFDEGRQIVLVGATRWFLPSASLVLQDYNWTVISPSQANFEYISVARNYYKLEVTPVLPAKIQAQKTILNLVGKRMRIITQSVQDTLLSHGDSSSPKHKEQVRRPTRERMQQRGVHYSTELLRRKRVENQTLQLEAQALSIQLAELQATRRDQIKDGATLAGGSVASSSQWRGLADIESEKRFRAEKVNRELKVSFAEQMRIRARILKTLEKAKALEDIEFVLQLEPKIQRPLCGPNFSELLLDEMSTNLDWLRLDTDTMLSVVDDSTTVSFRWQHIPLKNCIQLSSITPVSCTVQQMGDMLWGHVSTTKKAIDRSFHYVRRNTPTPLDMNAVTSMVEGPLCTNAVTTFRKYDEGDRIILVGTTKWFLPSGELLLQDYSWTVVSPSPVNRCVVRHCYKLEVAATASNDAAQAQKLMFHAVSGKMRSIFQAMQDNLLRHIDLGQI</sequence>
<feature type="region of interest" description="Disordered" evidence="2">
    <location>
        <begin position="380"/>
        <end position="401"/>
    </location>
</feature>
<comment type="caution">
    <text evidence="3">The sequence shown here is derived from an EMBL/GenBank/DDBJ whole genome shotgun (WGS) entry which is preliminary data.</text>
</comment>
<evidence type="ECO:0000256" key="2">
    <source>
        <dbReference type="SAM" id="MobiDB-lite"/>
    </source>
</evidence>
<gene>
    <name evidence="3" type="ORF">JG688_00012273</name>
</gene>
<evidence type="ECO:0000313" key="3">
    <source>
        <dbReference type="EMBL" id="KAG6954590.1"/>
    </source>
</evidence>
<accession>A0A8J5M014</accession>
<dbReference type="Proteomes" id="UP000709295">
    <property type="component" value="Unassembled WGS sequence"/>
</dbReference>
<name>A0A8J5M014_9STRA</name>
<dbReference type="AlphaFoldDB" id="A0A8J5M014"/>
<feature type="compositionally biased region" description="Basic and acidic residues" evidence="2">
    <location>
        <begin position="387"/>
        <end position="401"/>
    </location>
</feature>
<organism evidence="3 4">
    <name type="scientific">Phytophthora aleatoria</name>
    <dbReference type="NCBI Taxonomy" id="2496075"/>
    <lineage>
        <taxon>Eukaryota</taxon>
        <taxon>Sar</taxon>
        <taxon>Stramenopiles</taxon>
        <taxon>Oomycota</taxon>
        <taxon>Peronosporomycetes</taxon>
        <taxon>Peronosporales</taxon>
        <taxon>Peronosporaceae</taxon>
        <taxon>Phytophthora</taxon>
    </lineage>
</organism>
<evidence type="ECO:0000313" key="4">
    <source>
        <dbReference type="Proteomes" id="UP000709295"/>
    </source>
</evidence>
<proteinExistence type="predicted"/>
<evidence type="ECO:0000256" key="1">
    <source>
        <dbReference type="SAM" id="Coils"/>
    </source>
</evidence>
<evidence type="ECO:0008006" key="5">
    <source>
        <dbReference type="Google" id="ProtNLM"/>
    </source>
</evidence>
<keyword evidence="1" id="KW-0175">Coiled coil</keyword>
<keyword evidence="4" id="KW-1185">Reference proteome</keyword>
<feature type="coiled-coil region" evidence="1">
    <location>
        <begin position="414"/>
        <end position="441"/>
    </location>
</feature>
<reference evidence="3" key="1">
    <citation type="submission" date="2021-01" db="EMBL/GenBank/DDBJ databases">
        <title>Phytophthora aleatoria, a newly-described species from Pinus radiata is distinct from Phytophthora cactorum isolates based on comparative genomics.</title>
        <authorList>
            <person name="Mcdougal R."/>
            <person name="Panda P."/>
            <person name="Williams N."/>
            <person name="Studholme D.J."/>
        </authorList>
    </citation>
    <scope>NUCLEOTIDE SEQUENCE</scope>
    <source>
        <strain evidence="3">NZFS 4037</strain>
    </source>
</reference>